<evidence type="ECO:0000313" key="1">
    <source>
        <dbReference type="Proteomes" id="UP000790787"/>
    </source>
</evidence>
<dbReference type="PaxDb" id="4097-A0A1S3Y4B0"/>
<reference evidence="2" key="2">
    <citation type="submission" date="2025-08" db="UniProtKB">
        <authorList>
            <consortium name="RefSeq"/>
        </authorList>
    </citation>
    <scope>IDENTIFICATION</scope>
</reference>
<dbReference type="AlphaFoldDB" id="A0A1S3Y4B0"/>
<name>A0A1S3Y4B0_TOBAC</name>
<keyword evidence="1" id="KW-1185">Reference proteome</keyword>
<dbReference type="Proteomes" id="UP000790787">
    <property type="component" value="Chromosome 23"/>
</dbReference>
<dbReference type="OMA" id="NHECEIV"/>
<dbReference type="InterPro" id="IPR039614">
    <property type="entry name" value="PMI1-like"/>
</dbReference>
<gene>
    <name evidence="2" type="primary">LOC107772026</name>
</gene>
<dbReference type="Gene3D" id="3.10.350.10">
    <property type="entry name" value="LysM domain"/>
    <property type="match status" value="1"/>
</dbReference>
<proteinExistence type="predicted"/>
<dbReference type="GeneID" id="107772026"/>
<organism evidence="1 2">
    <name type="scientific">Nicotiana tabacum</name>
    <name type="common">Common tobacco</name>
    <dbReference type="NCBI Taxonomy" id="4097"/>
    <lineage>
        <taxon>Eukaryota</taxon>
        <taxon>Viridiplantae</taxon>
        <taxon>Streptophyta</taxon>
        <taxon>Embryophyta</taxon>
        <taxon>Tracheophyta</taxon>
        <taxon>Spermatophyta</taxon>
        <taxon>Magnoliopsida</taxon>
        <taxon>eudicotyledons</taxon>
        <taxon>Gunneridae</taxon>
        <taxon>Pentapetalae</taxon>
        <taxon>asterids</taxon>
        <taxon>lamiids</taxon>
        <taxon>Solanales</taxon>
        <taxon>Solanaceae</taxon>
        <taxon>Nicotianoideae</taxon>
        <taxon>Nicotianeae</taxon>
        <taxon>Nicotiana</taxon>
    </lineage>
</organism>
<dbReference type="PANTHER" id="PTHR33414:SF13">
    <property type="entry name" value="PROTEIN PLASTID MOVEMENT IMPAIRED 1-RELATED 1-LIKE"/>
    <property type="match status" value="1"/>
</dbReference>
<sequence length="179" mass="20413">MVGISMLILIQLERSYAPVEQYSCSRASERNSSCENDPKEQFIQEEIIAGESERGIHRQAVSQFRITEIHVAGFNFEPNDEQIWGTKRQQQAGTRWLLSSGMGRTSKRPFSMSNAIIRSSPQIRRTMRPADALWSISSDFHIRDSKWKELATSNVHIRNPDIIFPTEGCPKPSHLGIKL</sequence>
<dbReference type="STRING" id="4097.A0A1S3Y4B0"/>
<reference evidence="1" key="1">
    <citation type="journal article" date="2014" name="Nat. Commun.">
        <title>The tobacco genome sequence and its comparison with those of tomato and potato.</title>
        <authorList>
            <person name="Sierro N."/>
            <person name="Battey J.N."/>
            <person name="Ouadi S."/>
            <person name="Bakaher N."/>
            <person name="Bovet L."/>
            <person name="Willig A."/>
            <person name="Goepfert S."/>
            <person name="Peitsch M.C."/>
            <person name="Ivanov N.V."/>
        </authorList>
    </citation>
    <scope>NUCLEOTIDE SEQUENCE [LARGE SCALE GENOMIC DNA]</scope>
</reference>
<dbReference type="OrthoDB" id="2019483at2759"/>
<dbReference type="PANTHER" id="PTHR33414">
    <property type="entry name" value="PROTEIN PLASTID MOVEMENT IMPAIRED 1-RELATED 1"/>
    <property type="match status" value="1"/>
</dbReference>
<accession>A0A1S3Y4B0</accession>
<dbReference type="InterPro" id="IPR036779">
    <property type="entry name" value="LysM_dom_sf"/>
</dbReference>
<protein>
    <submittedName>
        <fullName evidence="2">Protein PLASTID MOVEMENT IMPAIRED 1-RELATED 2 isoform X1</fullName>
    </submittedName>
</protein>
<evidence type="ECO:0000313" key="2">
    <source>
        <dbReference type="RefSeq" id="XP_016446994.1"/>
    </source>
</evidence>
<dbReference type="KEGG" id="nta:107772026"/>
<dbReference type="RefSeq" id="XP_016446994.1">
    <property type="nucleotide sequence ID" value="XM_016591508.1"/>
</dbReference>